<dbReference type="EMBL" id="FNLC01000004">
    <property type="protein sequence ID" value="SDR35370.1"/>
    <property type="molecule type" value="Genomic_DNA"/>
</dbReference>
<dbReference type="STRING" id="1095778.SAMN04489842_3427"/>
<sequence>MVGLERGTVELEPYRKEWVDLYEEEAERLQNIANDWFLDFEHIGSTAIEGMLAKPIIDILAVVETLDETEDLISRLEDHKYEYRPEDVEGRLFFAKGPHTNRTYYLSVTERGSDFYEEKIAFRDYLRDHPEIAAQYSSLKKRLAETYPENREQYTAAKGDFIQDVLERAMNS</sequence>
<name>A0A1H1ICI4_NATTX</name>
<dbReference type="RefSeq" id="WP_090384464.1">
    <property type="nucleotide sequence ID" value="NZ_FNLC01000004.1"/>
</dbReference>
<dbReference type="InterPro" id="IPR007344">
    <property type="entry name" value="GrpB/CoaE"/>
</dbReference>
<dbReference type="AlphaFoldDB" id="A0A1H1ICI4"/>
<dbReference type="PANTHER" id="PTHR34822:SF1">
    <property type="entry name" value="GRPB FAMILY PROTEIN"/>
    <property type="match status" value="1"/>
</dbReference>
<dbReference type="OrthoDB" id="330317at2157"/>
<evidence type="ECO:0000313" key="2">
    <source>
        <dbReference type="Proteomes" id="UP000198848"/>
    </source>
</evidence>
<dbReference type="InterPro" id="IPR043519">
    <property type="entry name" value="NT_sf"/>
</dbReference>
<dbReference type="SUPFAM" id="SSF81301">
    <property type="entry name" value="Nucleotidyltransferase"/>
    <property type="match status" value="1"/>
</dbReference>
<keyword evidence="1" id="KW-0808">Transferase</keyword>
<proteinExistence type="predicted"/>
<organism evidence="1 2">
    <name type="scientific">Natronobacterium texcoconense</name>
    <dbReference type="NCBI Taxonomy" id="1095778"/>
    <lineage>
        <taxon>Archaea</taxon>
        <taxon>Methanobacteriati</taxon>
        <taxon>Methanobacteriota</taxon>
        <taxon>Stenosarchaea group</taxon>
        <taxon>Halobacteria</taxon>
        <taxon>Halobacteriales</taxon>
        <taxon>Natrialbaceae</taxon>
        <taxon>Natronobacterium</taxon>
    </lineage>
</organism>
<dbReference type="Gene3D" id="3.30.460.10">
    <property type="entry name" value="Beta Polymerase, domain 2"/>
    <property type="match status" value="1"/>
</dbReference>
<keyword evidence="2" id="KW-1185">Reference proteome</keyword>
<dbReference type="PANTHER" id="PTHR34822">
    <property type="entry name" value="GRPB DOMAIN PROTEIN (AFU_ORTHOLOGUE AFUA_1G01530)"/>
    <property type="match status" value="1"/>
</dbReference>
<accession>A0A1H1ICI4</accession>
<reference evidence="2" key="1">
    <citation type="submission" date="2016-10" db="EMBL/GenBank/DDBJ databases">
        <authorList>
            <person name="Varghese N."/>
            <person name="Submissions S."/>
        </authorList>
    </citation>
    <scope>NUCLEOTIDE SEQUENCE [LARGE SCALE GENOMIC DNA]</scope>
    <source>
        <strain evidence="2">DSM 24767</strain>
    </source>
</reference>
<dbReference type="GO" id="GO:0016740">
    <property type="term" value="F:transferase activity"/>
    <property type="evidence" value="ECO:0007669"/>
    <property type="project" value="UniProtKB-KW"/>
</dbReference>
<dbReference type="Pfam" id="PF04229">
    <property type="entry name" value="GrpB"/>
    <property type="match status" value="1"/>
</dbReference>
<dbReference type="Proteomes" id="UP000198848">
    <property type="component" value="Unassembled WGS sequence"/>
</dbReference>
<evidence type="ECO:0000313" key="1">
    <source>
        <dbReference type="EMBL" id="SDR35370.1"/>
    </source>
</evidence>
<gene>
    <name evidence="1" type="ORF">SAMN04489842_3427</name>
</gene>
<protein>
    <submittedName>
        <fullName evidence="1">GrpB domain, predicted nucleotidyltransferase, UPF0157 family</fullName>
    </submittedName>
</protein>